<evidence type="ECO:0000256" key="6">
    <source>
        <dbReference type="ARBA" id="ARBA00023242"/>
    </source>
</evidence>
<dbReference type="Gene3D" id="3.30.160.60">
    <property type="entry name" value="Classic Zinc Finger"/>
    <property type="match status" value="2"/>
</dbReference>
<feature type="compositionally biased region" description="Low complexity" evidence="8">
    <location>
        <begin position="564"/>
        <end position="578"/>
    </location>
</feature>
<evidence type="ECO:0000259" key="9">
    <source>
        <dbReference type="PROSITE" id="PS50157"/>
    </source>
</evidence>
<feature type="compositionally biased region" description="Basic and acidic residues" evidence="8">
    <location>
        <begin position="652"/>
        <end position="673"/>
    </location>
</feature>
<feature type="compositionally biased region" description="Basic and acidic residues" evidence="8">
    <location>
        <begin position="418"/>
        <end position="434"/>
    </location>
</feature>
<name>A0A9P8A1L7_MORAP</name>
<dbReference type="GO" id="GO:0000981">
    <property type="term" value="F:DNA-binding transcription factor activity, RNA polymerase II-specific"/>
    <property type="evidence" value="ECO:0007669"/>
    <property type="project" value="TreeGrafter"/>
</dbReference>
<protein>
    <recommendedName>
        <fullName evidence="9">C2H2-type domain-containing protein</fullName>
    </recommendedName>
</protein>
<evidence type="ECO:0000256" key="5">
    <source>
        <dbReference type="ARBA" id="ARBA00022833"/>
    </source>
</evidence>
<feature type="compositionally biased region" description="Basic and acidic residues" evidence="8">
    <location>
        <begin position="286"/>
        <end position="295"/>
    </location>
</feature>
<sequence length="1029" mass="114758">MPSTAVHPAHNQKSPSLKQSDMMVGPEQPYLQRNTPQHRESHHHPHPPYEPLHPPLPHSQFREYHARVKMEGVRNGHARDQDGYHPSESQNDPAFSPLSYSRSHPRRDPALHLPTTDSAEESRRSHGSMVTSTWQSTHSPHSHGQGASPPNSSHTSVFSSSHRPQPPRSSPHDPSLTSSSSSASPSPSISTTTVTSATLTTDAITSVTQETAAASISDARPTYSYAHGRGPSARSANRDSREYSGNGYPTNASQAADREDIRTLSPAGGLVQHAPKHAPHTSYAYRDGDRQDPNYHRQQPPHLLTSSYGEEPSATRISRPPLEHNLDQRSHYYSADHTESHGSTPSRRAHPQEGSQDHQANQHHAGPPTTLRRPISPMDGYASGPSHAHAHEHQPPAARTHSSSPPLPPPATMSTAEGRYERPHDWPAESDRHNWRYGSYSPPGGAVSHSVPSPYETHPRQLSSDGSSYPPPSNAHHNSRPSLQQQQPPLPLYDHVRESDQRHHPSHPSAHSFYYERPPVLDQSKRHQHPAAAAPSPAPRETRSPRLMGAQPHGLAARSERLASPSPSHPYHTSSHPPRSFVAHPVEGDVASRPTANGRPQDAHFRSGEGSLQGASVSSRPHTLSFTHSAQPRYHRGDGAPSQDPAFEEPLDEGRGHVAVKREPDADRLRDGNWSDGAAGQEPRAGHSKRGAQETYSEFRSTMSASYWKESQRVIRASVSESDLLAAEASQRQAASRIDYPEDDLEEGDDQDEVDEDESDQIDELEEDEEEKEHIRVRSDEGLQYSYRQHSDGQRGAPDDRRHAQQQQHPYGFDYDQESKRSLAGYGPPRSREAPPEFSQRGLPPPHQHRYPPHHSHHPQAHSYHGSPVQPQAQEFSSHQQQQQYQSRPVHIPQHPRSYSYPHQHSGPYHQHGGPQYQSLPSNLALPNAAHPSSPKPPNRRGPYLSRQRALLAGLETTSPSSRYQCQYCHKRFSRPSSLRIHTYSHTGERPFKCSEEGCGRQFSVQSNMRRHLRVHRMGRMRPEFPPRD</sequence>
<keyword evidence="3" id="KW-0677">Repeat</keyword>
<feature type="compositionally biased region" description="Basic and acidic residues" evidence="8">
    <location>
        <begin position="60"/>
        <end position="85"/>
    </location>
</feature>
<evidence type="ECO:0000256" key="3">
    <source>
        <dbReference type="ARBA" id="ARBA00022737"/>
    </source>
</evidence>
<dbReference type="InterPro" id="IPR036236">
    <property type="entry name" value="Znf_C2H2_sf"/>
</dbReference>
<evidence type="ECO:0000256" key="7">
    <source>
        <dbReference type="PROSITE-ProRule" id="PRU00042"/>
    </source>
</evidence>
<dbReference type="EMBL" id="JAIFTL010000135">
    <property type="protein sequence ID" value="KAG9322668.1"/>
    <property type="molecule type" value="Genomic_DNA"/>
</dbReference>
<dbReference type="Pfam" id="PF00096">
    <property type="entry name" value="zf-C2H2"/>
    <property type="match status" value="2"/>
</dbReference>
<evidence type="ECO:0000313" key="10">
    <source>
        <dbReference type="EMBL" id="KAG9322668.1"/>
    </source>
</evidence>
<feature type="compositionally biased region" description="Pro residues" evidence="8">
    <location>
        <begin position="48"/>
        <end position="57"/>
    </location>
</feature>
<dbReference type="GO" id="GO:0000785">
    <property type="term" value="C:chromatin"/>
    <property type="evidence" value="ECO:0007669"/>
    <property type="project" value="TreeGrafter"/>
</dbReference>
<evidence type="ECO:0000313" key="11">
    <source>
        <dbReference type="Proteomes" id="UP000717515"/>
    </source>
</evidence>
<dbReference type="GO" id="GO:0008270">
    <property type="term" value="F:zinc ion binding"/>
    <property type="evidence" value="ECO:0007669"/>
    <property type="project" value="UniProtKB-KW"/>
</dbReference>
<dbReference type="SMART" id="SM00355">
    <property type="entry name" value="ZnF_C2H2"/>
    <property type="match status" value="2"/>
</dbReference>
<organism evidence="10 11">
    <name type="scientific">Mortierella alpina</name>
    <name type="common">Oleaginous fungus</name>
    <name type="synonym">Mortierella renispora</name>
    <dbReference type="NCBI Taxonomy" id="64518"/>
    <lineage>
        <taxon>Eukaryota</taxon>
        <taxon>Fungi</taxon>
        <taxon>Fungi incertae sedis</taxon>
        <taxon>Mucoromycota</taxon>
        <taxon>Mortierellomycotina</taxon>
        <taxon>Mortierellomycetes</taxon>
        <taxon>Mortierellales</taxon>
        <taxon>Mortierellaceae</taxon>
        <taxon>Mortierella</taxon>
    </lineage>
</organism>
<keyword evidence="4 7" id="KW-0863">Zinc-finger</keyword>
<gene>
    <name evidence="10" type="ORF">KVV02_007935</name>
</gene>
<dbReference type="Proteomes" id="UP000717515">
    <property type="component" value="Unassembled WGS sequence"/>
</dbReference>
<feature type="compositionally biased region" description="Low complexity" evidence="8">
    <location>
        <begin position="172"/>
        <end position="206"/>
    </location>
</feature>
<feature type="region of interest" description="Disordered" evidence="8">
    <location>
        <begin position="723"/>
        <end position="944"/>
    </location>
</feature>
<keyword evidence="2" id="KW-0479">Metal-binding</keyword>
<dbReference type="GO" id="GO:0031519">
    <property type="term" value="C:PcG protein complex"/>
    <property type="evidence" value="ECO:0007669"/>
    <property type="project" value="TreeGrafter"/>
</dbReference>
<evidence type="ECO:0000256" key="2">
    <source>
        <dbReference type="ARBA" id="ARBA00022723"/>
    </source>
</evidence>
<dbReference type="PANTHER" id="PTHR14003:SF23">
    <property type="entry name" value="ZINC FINGER PROTEIN 143"/>
    <property type="match status" value="1"/>
</dbReference>
<dbReference type="GO" id="GO:0005667">
    <property type="term" value="C:transcription regulator complex"/>
    <property type="evidence" value="ECO:0007669"/>
    <property type="project" value="TreeGrafter"/>
</dbReference>
<accession>A0A9P8A1L7</accession>
<feature type="compositionally biased region" description="Low complexity" evidence="8">
    <location>
        <begin position="861"/>
        <end position="887"/>
    </location>
</feature>
<keyword evidence="5" id="KW-0862">Zinc</keyword>
<evidence type="ECO:0000256" key="8">
    <source>
        <dbReference type="SAM" id="MobiDB-lite"/>
    </source>
</evidence>
<evidence type="ECO:0000256" key="4">
    <source>
        <dbReference type="ARBA" id="ARBA00022771"/>
    </source>
</evidence>
<feature type="domain" description="C2H2-type" evidence="9">
    <location>
        <begin position="992"/>
        <end position="1021"/>
    </location>
</feature>
<dbReference type="PROSITE" id="PS50157">
    <property type="entry name" value="ZINC_FINGER_C2H2_2"/>
    <property type="match status" value="2"/>
</dbReference>
<feature type="compositionally biased region" description="Acidic residues" evidence="8">
    <location>
        <begin position="741"/>
        <end position="771"/>
    </location>
</feature>
<feature type="compositionally biased region" description="Basic and acidic residues" evidence="8">
    <location>
        <begin position="772"/>
        <end position="781"/>
    </location>
</feature>
<comment type="subcellular location">
    <subcellularLocation>
        <location evidence="1">Nucleus</location>
    </subcellularLocation>
</comment>
<dbReference type="PROSITE" id="PS00028">
    <property type="entry name" value="ZINC_FINGER_C2H2_1"/>
    <property type="match status" value="2"/>
</dbReference>
<feature type="domain" description="C2H2-type" evidence="9">
    <location>
        <begin position="964"/>
        <end position="991"/>
    </location>
</feature>
<reference evidence="10" key="1">
    <citation type="submission" date="2021-07" db="EMBL/GenBank/DDBJ databases">
        <title>Draft genome of Mortierella alpina, strain LL118, isolated from an aspen leaf litter sample.</title>
        <authorList>
            <person name="Yang S."/>
            <person name="Vinatzer B.A."/>
        </authorList>
    </citation>
    <scope>NUCLEOTIDE SEQUENCE</scope>
    <source>
        <strain evidence="10">LL118</strain>
    </source>
</reference>
<feature type="region of interest" description="Disordered" evidence="8">
    <location>
        <begin position="1"/>
        <end position="701"/>
    </location>
</feature>
<comment type="caution">
    <text evidence="10">The sequence shown here is derived from an EMBL/GenBank/DDBJ whole genome shotgun (WGS) entry which is preliminary data.</text>
</comment>
<feature type="compositionally biased region" description="Polar residues" evidence="8">
    <location>
        <begin position="613"/>
        <end position="630"/>
    </location>
</feature>
<feature type="compositionally biased region" description="Basic and acidic residues" evidence="8">
    <location>
        <begin position="494"/>
        <end position="503"/>
    </location>
</feature>
<feature type="compositionally biased region" description="Polar residues" evidence="8">
    <location>
        <begin position="87"/>
        <end position="102"/>
    </location>
</feature>
<feature type="compositionally biased region" description="Basic and acidic residues" evidence="8">
    <location>
        <begin position="789"/>
        <end position="803"/>
    </location>
</feature>
<keyword evidence="6" id="KW-0539">Nucleus</keyword>
<feature type="compositionally biased region" description="Basic residues" evidence="8">
    <location>
        <begin position="847"/>
        <end position="860"/>
    </location>
</feature>
<evidence type="ECO:0000256" key="1">
    <source>
        <dbReference type="ARBA" id="ARBA00004123"/>
    </source>
</evidence>
<feature type="compositionally biased region" description="Low complexity" evidence="8">
    <location>
        <begin position="724"/>
        <end position="737"/>
    </location>
</feature>
<feature type="compositionally biased region" description="Low complexity" evidence="8">
    <location>
        <begin position="148"/>
        <end position="163"/>
    </location>
</feature>
<dbReference type="PANTHER" id="PTHR14003">
    <property type="entry name" value="TRANSCRIPTIONAL REPRESSOR PROTEIN YY"/>
    <property type="match status" value="1"/>
</dbReference>
<dbReference type="InterPro" id="IPR013087">
    <property type="entry name" value="Znf_C2H2_type"/>
</dbReference>
<dbReference type="SUPFAM" id="SSF57667">
    <property type="entry name" value="beta-beta-alpha zinc fingers"/>
    <property type="match status" value="1"/>
</dbReference>
<dbReference type="GO" id="GO:0000978">
    <property type="term" value="F:RNA polymerase II cis-regulatory region sequence-specific DNA binding"/>
    <property type="evidence" value="ECO:0007669"/>
    <property type="project" value="TreeGrafter"/>
</dbReference>
<dbReference type="FunFam" id="3.30.160.60:FF:001102">
    <property type="entry name" value="Transcription factor IIIA"/>
    <property type="match status" value="1"/>
</dbReference>
<dbReference type="AlphaFoldDB" id="A0A9P8A1L7"/>
<feature type="compositionally biased region" description="Polar residues" evidence="8">
    <location>
        <begin position="128"/>
        <end position="139"/>
    </location>
</feature>
<proteinExistence type="predicted"/>
<feature type="compositionally biased region" description="Basic and acidic residues" evidence="8">
    <location>
        <begin position="321"/>
        <end position="340"/>
    </location>
</feature>